<keyword evidence="11" id="KW-0408">Iron</keyword>
<feature type="transmembrane region" description="Helical" evidence="13">
    <location>
        <begin position="346"/>
        <end position="365"/>
    </location>
</feature>
<dbReference type="PROSITE" id="PS51002">
    <property type="entry name" value="CYTB_NTER"/>
    <property type="match status" value="1"/>
</dbReference>
<evidence type="ECO:0000256" key="10">
    <source>
        <dbReference type="ARBA" id="ARBA00022989"/>
    </source>
</evidence>
<dbReference type="GO" id="GO:0045275">
    <property type="term" value="C:respiratory chain complex III"/>
    <property type="evidence" value="ECO:0007669"/>
    <property type="project" value="InterPro"/>
</dbReference>
<dbReference type="GO" id="GO:0022904">
    <property type="term" value="P:respiratory electron transport chain"/>
    <property type="evidence" value="ECO:0007669"/>
    <property type="project" value="InterPro"/>
</dbReference>
<evidence type="ECO:0000256" key="7">
    <source>
        <dbReference type="ARBA" id="ARBA00022692"/>
    </source>
</evidence>
<keyword evidence="10 13" id="KW-1133">Transmembrane helix</keyword>
<keyword evidence="8" id="KW-0479">Metal-binding</keyword>
<dbReference type="EMBL" id="UINC01012458">
    <property type="protein sequence ID" value="SVA54396.1"/>
    <property type="molecule type" value="Genomic_DNA"/>
</dbReference>
<dbReference type="InterPro" id="IPR027387">
    <property type="entry name" value="Cytb/b6-like_sf"/>
</dbReference>
<evidence type="ECO:0000313" key="16">
    <source>
        <dbReference type="EMBL" id="SVA54396.1"/>
    </source>
</evidence>
<feature type="transmembrane region" description="Helical" evidence="13">
    <location>
        <begin position="246"/>
        <end position="271"/>
    </location>
</feature>
<evidence type="ECO:0000256" key="12">
    <source>
        <dbReference type="ARBA" id="ARBA00023136"/>
    </source>
</evidence>
<evidence type="ECO:0000259" key="15">
    <source>
        <dbReference type="PROSITE" id="PS51003"/>
    </source>
</evidence>
<name>A0A381WPE4_9ZZZZ</name>
<gene>
    <name evidence="16" type="ORF">METZ01_LOCUS107250</name>
</gene>
<dbReference type="PIRSF" id="PIRSF038885">
    <property type="entry name" value="COB"/>
    <property type="match status" value="1"/>
</dbReference>
<evidence type="ECO:0000256" key="8">
    <source>
        <dbReference type="ARBA" id="ARBA00022723"/>
    </source>
</evidence>
<feature type="transmembrane region" description="Helical" evidence="13">
    <location>
        <begin position="34"/>
        <end position="60"/>
    </location>
</feature>
<dbReference type="Gene3D" id="1.20.810.10">
    <property type="entry name" value="Cytochrome Bc1 Complex, Chain C"/>
    <property type="match status" value="1"/>
</dbReference>
<accession>A0A381WPE4</accession>
<evidence type="ECO:0000256" key="5">
    <source>
        <dbReference type="ARBA" id="ARBA00022617"/>
    </source>
</evidence>
<evidence type="ECO:0000256" key="9">
    <source>
        <dbReference type="ARBA" id="ARBA00022982"/>
    </source>
</evidence>
<dbReference type="SUPFAM" id="SSF81648">
    <property type="entry name" value="a domain/subunit of cytochrome bc1 complex (Ubiquinol-cytochrome c reductase)"/>
    <property type="match status" value="1"/>
</dbReference>
<evidence type="ECO:0000256" key="1">
    <source>
        <dbReference type="ARBA" id="ARBA00001970"/>
    </source>
</evidence>
<evidence type="ECO:0000256" key="3">
    <source>
        <dbReference type="ARBA" id="ARBA00013531"/>
    </source>
</evidence>
<dbReference type="Pfam" id="PF00033">
    <property type="entry name" value="Cytochrome_B"/>
    <property type="match status" value="1"/>
</dbReference>
<evidence type="ECO:0000256" key="4">
    <source>
        <dbReference type="ARBA" id="ARBA00022448"/>
    </source>
</evidence>
<dbReference type="InterPro" id="IPR005797">
    <property type="entry name" value="Cyt_b/b6_N"/>
</dbReference>
<dbReference type="Pfam" id="PF00032">
    <property type="entry name" value="Cytochrom_B_C"/>
    <property type="match status" value="1"/>
</dbReference>
<dbReference type="InterPro" id="IPR016174">
    <property type="entry name" value="Di-haem_cyt_TM"/>
</dbReference>
<dbReference type="PANTHER" id="PTHR19271">
    <property type="entry name" value="CYTOCHROME B"/>
    <property type="match status" value="1"/>
</dbReference>
<keyword evidence="12 13" id="KW-0472">Membrane</keyword>
<keyword evidence="7 13" id="KW-0812">Transmembrane</keyword>
<dbReference type="InterPro" id="IPR030689">
    <property type="entry name" value="Cytochrome_b"/>
</dbReference>
<dbReference type="InterPro" id="IPR036150">
    <property type="entry name" value="Cyt_b/b6_C_sf"/>
</dbReference>
<feature type="transmembrane region" description="Helical" evidence="13">
    <location>
        <begin position="80"/>
        <end position="99"/>
    </location>
</feature>
<dbReference type="InterPro" id="IPR048259">
    <property type="entry name" value="Cytochrome_b_N_euk/bac"/>
</dbReference>
<dbReference type="GO" id="GO:0046872">
    <property type="term" value="F:metal ion binding"/>
    <property type="evidence" value="ECO:0007669"/>
    <property type="project" value="UniProtKB-KW"/>
</dbReference>
<evidence type="ECO:0000256" key="11">
    <source>
        <dbReference type="ARBA" id="ARBA00023004"/>
    </source>
</evidence>
<dbReference type="SUPFAM" id="SSF81342">
    <property type="entry name" value="Transmembrane di-heme cytochromes"/>
    <property type="match status" value="1"/>
</dbReference>
<feature type="transmembrane region" description="Helical" evidence="13">
    <location>
        <begin position="185"/>
        <end position="207"/>
    </location>
</feature>
<comment type="cofactor">
    <cofactor evidence="1">
        <name>heme b</name>
        <dbReference type="ChEBI" id="CHEBI:60344"/>
    </cofactor>
</comment>
<dbReference type="GO" id="GO:0008121">
    <property type="term" value="F:quinol-cytochrome-c reductase activity"/>
    <property type="evidence" value="ECO:0007669"/>
    <property type="project" value="InterPro"/>
</dbReference>
<sequence>MFEKVLHWFDQRLPVSATFERHLSKYPAPIGQNFWYLAGVLLIVVLVIQFISGIWLLMSYEPTADRAFASIQYIMREVEFGWLIRYMHTTGSSAFFLLIYMHMFRGMMYGSYQKPRELLWVLGWITYILLVAEGFTGYVLPWGQMSFWAAQVIFSLLGAIPIFGEDLLTWIRGDFLISGITLQRLFAFHVVLIPTLLTVVIFVHVLALHEVGSNNPEGIDVKKHTDKDGVPLDTVPFFPYDVVKDLYAIGIFLILFCSVLFFLPDGGGYLIEYVNYEAANNLKTPEHIVPAWYYTPYYAMLRAITFPIGPLTAKFLGFIVMVLAMFIFALLPWLDRSPVKSIRYKGVFSKAFLFLFVISFFVLTYLGSVTPNPTRTFWAQIFTLLYFSYFLLMPIYSKYETCSEVPERIITK</sequence>
<keyword evidence="6" id="KW-0679">Respiratory chain</keyword>
<keyword evidence="9" id="KW-0249">Electron transport</keyword>
<feature type="domain" description="Cytochrome b/b6 C-terminal region profile" evidence="15">
    <location>
        <begin position="227"/>
        <end position="407"/>
    </location>
</feature>
<evidence type="ECO:0000256" key="2">
    <source>
        <dbReference type="ARBA" id="ARBA00004141"/>
    </source>
</evidence>
<dbReference type="FunFam" id="1.20.810.10:FF:000004">
    <property type="entry name" value="Cytochrome b"/>
    <property type="match status" value="1"/>
</dbReference>
<feature type="transmembrane region" description="Helical" evidence="13">
    <location>
        <begin position="377"/>
        <end position="396"/>
    </location>
</feature>
<dbReference type="AlphaFoldDB" id="A0A381WPE4"/>
<reference evidence="16" key="1">
    <citation type="submission" date="2018-05" db="EMBL/GenBank/DDBJ databases">
        <authorList>
            <person name="Lanie J.A."/>
            <person name="Ng W.-L."/>
            <person name="Kazmierczak K.M."/>
            <person name="Andrzejewski T.M."/>
            <person name="Davidsen T.M."/>
            <person name="Wayne K.J."/>
            <person name="Tettelin H."/>
            <person name="Glass J.I."/>
            <person name="Rusch D."/>
            <person name="Podicherti R."/>
            <person name="Tsui H.-C.T."/>
            <person name="Winkler M.E."/>
        </authorList>
    </citation>
    <scope>NUCLEOTIDE SEQUENCE</scope>
</reference>
<evidence type="ECO:0000256" key="6">
    <source>
        <dbReference type="ARBA" id="ARBA00022660"/>
    </source>
</evidence>
<dbReference type="CDD" id="cd00284">
    <property type="entry name" value="Cytochrome_b_N"/>
    <property type="match status" value="1"/>
</dbReference>
<organism evidence="16">
    <name type="scientific">marine metagenome</name>
    <dbReference type="NCBI Taxonomy" id="408172"/>
    <lineage>
        <taxon>unclassified sequences</taxon>
        <taxon>metagenomes</taxon>
        <taxon>ecological metagenomes</taxon>
    </lineage>
</organism>
<feature type="domain" description="Cytochrome b/b6 N-terminal region profile" evidence="14">
    <location>
        <begin position="5"/>
        <end position="217"/>
    </location>
</feature>
<dbReference type="PROSITE" id="PS51003">
    <property type="entry name" value="CYTB_CTER"/>
    <property type="match status" value="1"/>
</dbReference>
<protein>
    <recommendedName>
        <fullName evidence="3">Cytochrome b</fullName>
    </recommendedName>
</protein>
<dbReference type="GO" id="GO:0016491">
    <property type="term" value="F:oxidoreductase activity"/>
    <property type="evidence" value="ECO:0007669"/>
    <property type="project" value="InterPro"/>
</dbReference>
<keyword evidence="4" id="KW-0813">Transport</keyword>
<dbReference type="InterPro" id="IPR005798">
    <property type="entry name" value="Cyt_b/b6_C"/>
</dbReference>
<evidence type="ECO:0000259" key="14">
    <source>
        <dbReference type="PROSITE" id="PS51002"/>
    </source>
</evidence>
<proteinExistence type="predicted"/>
<feature type="transmembrane region" description="Helical" evidence="13">
    <location>
        <begin position="119"/>
        <end position="140"/>
    </location>
</feature>
<feature type="transmembrane region" description="Helical" evidence="13">
    <location>
        <begin position="315"/>
        <end position="334"/>
    </location>
</feature>
<evidence type="ECO:0000256" key="13">
    <source>
        <dbReference type="SAM" id="Phobius"/>
    </source>
</evidence>
<feature type="transmembrane region" description="Helical" evidence="13">
    <location>
        <begin position="146"/>
        <end position="164"/>
    </location>
</feature>
<comment type="subcellular location">
    <subcellularLocation>
        <location evidence="2">Membrane</location>
        <topology evidence="2">Multi-pass membrane protein</topology>
    </subcellularLocation>
</comment>
<dbReference type="PANTHER" id="PTHR19271:SF16">
    <property type="entry name" value="CYTOCHROME B"/>
    <property type="match status" value="1"/>
</dbReference>
<keyword evidence="5" id="KW-0349">Heme</keyword>